<name>A0A3M4XVN1_9PSED</name>
<evidence type="ECO:0000313" key="2">
    <source>
        <dbReference type="Proteomes" id="UP000268004"/>
    </source>
</evidence>
<dbReference type="Proteomes" id="UP000268004">
    <property type="component" value="Unassembled WGS sequence"/>
</dbReference>
<evidence type="ECO:0000313" key="1">
    <source>
        <dbReference type="EMBL" id="RMR79879.1"/>
    </source>
</evidence>
<dbReference type="AlphaFoldDB" id="A0A3M4XVN1"/>
<comment type="caution">
    <text evidence="1">The sequence shown here is derived from an EMBL/GenBank/DDBJ whole genome shotgun (WGS) entry which is preliminary data.</text>
</comment>
<accession>A0A3M4XVN1</accession>
<organism evidence="1 2">
    <name type="scientific">Pseudomonas coronafaciens pv. striafaciens</name>
    <dbReference type="NCBI Taxonomy" id="235276"/>
    <lineage>
        <taxon>Bacteria</taxon>
        <taxon>Pseudomonadati</taxon>
        <taxon>Pseudomonadota</taxon>
        <taxon>Gammaproteobacteria</taxon>
        <taxon>Pseudomonadales</taxon>
        <taxon>Pseudomonadaceae</taxon>
        <taxon>Pseudomonas</taxon>
        <taxon>Pseudomonas coronafaciens</taxon>
    </lineage>
</organism>
<sequence>MPLLAPAFREINYSRIKKISATSGNETAAAAINHKQGEGSNVTADQVAGYLTIQSIASLKMAVSKKSHDAITGTDTDDGLLPAQP</sequence>
<reference evidence="1 2" key="1">
    <citation type="submission" date="2018-08" db="EMBL/GenBank/DDBJ databases">
        <title>Recombination of ecologically and evolutionarily significant loci maintains genetic cohesion in the Pseudomonas syringae species complex.</title>
        <authorList>
            <person name="Dillon M."/>
            <person name="Thakur S."/>
            <person name="Almeida R.N.D."/>
            <person name="Weir B.S."/>
            <person name="Guttman D.S."/>
        </authorList>
    </citation>
    <scope>NUCLEOTIDE SEQUENCE [LARGE SCALE GENOMIC DNA]</scope>
    <source>
        <strain evidence="1 2">ICMP 4996</strain>
    </source>
</reference>
<proteinExistence type="predicted"/>
<dbReference type="RefSeq" id="WP_046267058.1">
    <property type="nucleotide sequence ID" value="NZ_RBSD01000206.1"/>
</dbReference>
<protein>
    <submittedName>
        <fullName evidence="1">Uncharacterized protein</fullName>
    </submittedName>
</protein>
<gene>
    <name evidence="1" type="ORF">ALP78_200040</name>
</gene>
<dbReference type="EMBL" id="RBSD01000206">
    <property type="protein sequence ID" value="RMR79879.1"/>
    <property type="molecule type" value="Genomic_DNA"/>
</dbReference>